<dbReference type="AlphaFoldDB" id="A0A7V8FXL3"/>
<accession>A0A7V8FXL3</accession>
<dbReference type="SUPFAM" id="SSF74653">
    <property type="entry name" value="TolA/TonB C-terminal domain"/>
    <property type="match status" value="1"/>
</dbReference>
<evidence type="ECO:0000256" key="6">
    <source>
        <dbReference type="SAM" id="Phobius"/>
    </source>
</evidence>
<name>A0A7V8FXL3_9BURK</name>
<organism evidence="7 8">
    <name type="scientific">Herbaspirillum frisingense</name>
    <dbReference type="NCBI Taxonomy" id="92645"/>
    <lineage>
        <taxon>Bacteria</taxon>
        <taxon>Pseudomonadati</taxon>
        <taxon>Pseudomonadota</taxon>
        <taxon>Betaproteobacteria</taxon>
        <taxon>Burkholderiales</taxon>
        <taxon>Oxalobacteraceae</taxon>
        <taxon>Herbaspirillum</taxon>
    </lineage>
</organism>
<dbReference type="EMBL" id="WNDX01000039">
    <property type="protein sequence ID" value="KAF1044740.1"/>
    <property type="molecule type" value="Genomic_DNA"/>
</dbReference>
<feature type="transmembrane region" description="Helical" evidence="6">
    <location>
        <begin position="21"/>
        <end position="42"/>
    </location>
</feature>
<evidence type="ECO:0000256" key="2">
    <source>
        <dbReference type="ARBA" id="ARBA00022692"/>
    </source>
</evidence>
<evidence type="ECO:0000313" key="7">
    <source>
        <dbReference type="EMBL" id="KAF1044740.1"/>
    </source>
</evidence>
<feature type="region of interest" description="Disordered" evidence="5">
    <location>
        <begin position="213"/>
        <end position="234"/>
    </location>
</feature>
<dbReference type="GO" id="GO:0016020">
    <property type="term" value="C:membrane"/>
    <property type="evidence" value="ECO:0007669"/>
    <property type="project" value="UniProtKB-SubCell"/>
</dbReference>
<gene>
    <name evidence="7" type="ORF">GAK35_01633</name>
</gene>
<feature type="compositionally biased region" description="Basic and acidic residues" evidence="5">
    <location>
        <begin position="70"/>
        <end position="101"/>
    </location>
</feature>
<comment type="caution">
    <text evidence="7">The sequence shown here is derived from an EMBL/GenBank/DDBJ whole genome shotgun (WGS) entry which is preliminary data.</text>
</comment>
<keyword evidence="4 6" id="KW-0472">Membrane</keyword>
<evidence type="ECO:0000313" key="8">
    <source>
        <dbReference type="Proteomes" id="UP000462435"/>
    </source>
</evidence>
<dbReference type="Gene3D" id="3.30.1150.10">
    <property type="match status" value="1"/>
</dbReference>
<dbReference type="InterPro" id="IPR006260">
    <property type="entry name" value="TonB/TolA_C"/>
</dbReference>
<proteinExistence type="predicted"/>
<evidence type="ECO:0000256" key="4">
    <source>
        <dbReference type="ARBA" id="ARBA00023136"/>
    </source>
</evidence>
<sequence length="234" mass="24734">MKIDDLPVKGGSRPDIGGRRWVGPVIGLAVAAALAALIWHLLSDTAATKREVAGPPMLMVPPPPPPPPPEPEKLPEPTPEKIKPEVREPEPAPAEAPKDDTTPSPNKDMGDPVTMDSSAQAGTDAFGIAAGRGGGMAGGGGGLGAGSYSRYFSNALQQAFARDPRTRQLAFDDIRLDVWLDADGRVTRVQLAQGTGNTQTDEAVLAMVRDYRSDEKPPASWHSPARISIKGRRP</sequence>
<dbReference type="NCBIfam" id="TIGR01352">
    <property type="entry name" value="tonB_Cterm"/>
    <property type="match status" value="1"/>
</dbReference>
<evidence type="ECO:0000256" key="3">
    <source>
        <dbReference type="ARBA" id="ARBA00022989"/>
    </source>
</evidence>
<protein>
    <recommendedName>
        <fullName evidence="9">Energy transducer TonB</fullName>
    </recommendedName>
</protein>
<feature type="compositionally biased region" description="Pro residues" evidence="5">
    <location>
        <begin position="58"/>
        <end position="69"/>
    </location>
</feature>
<evidence type="ECO:0008006" key="9">
    <source>
        <dbReference type="Google" id="ProtNLM"/>
    </source>
</evidence>
<evidence type="ECO:0000256" key="1">
    <source>
        <dbReference type="ARBA" id="ARBA00004167"/>
    </source>
</evidence>
<dbReference type="Proteomes" id="UP000462435">
    <property type="component" value="Unassembled WGS sequence"/>
</dbReference>
<reference evidence="8" key="1">
    <citation type="journal article" date="2020" name="MBio">
        <title>Horizontal gene transfer to a defensive symbiont with a reduced genome amongst a multipartite beetle microbiome.</title>
        <authorList>
            <person name="Waterworth S.C."/>
            <person name="Florez L.V."/>
            <person name="Rees E.R."/>
            <person name="Hertweck C."/>
            <person name="Kaltenpoth M."/>
            <person name="Kwan J.C."/>
        </authorList>
    </citation>
    <scope>NUCLEOTIDE SEQUENCE [LARGE SCALE GENOMIC DNA]</scope>
</reference>
<feature type="region of interest" description="Disordered" evidence="5">
    <location>
        <begin position="53"/>
        <end position="119"/>
    </location>
</feature>
<keyword evidence="3 6" id="KW-1133">Transmembrane helix</keyword>
<comment type="subcellular location">
    <subcellularLocation>
        <location evidence="1">Membrane</location>
        <topology evidence="1">Single-pass membrane protein</topology>
    </subcellularLocation>
</comment>
<keyword evidence="2 6" id="KW-0812">Transmembrane</keyword>
<evidence type="ECO:0000256" key="5">
    <source>
        <dbReference type="SAM" id="MobiDB-lite"/>
    </source>
</evidence>